<keyword evidence="1" id="KW-0732">Signal</keyword>
<dbReference type="Gene3D" id="3.40.50.1820">
    <property type="entry name" value="alpha/beta hydrolase"/>
    <property type="match status" value="3"/>
</dbReference>
<feature type="chain" id="PRO_5043395743" description="Carboxylesterase type B domain-containing protein" evidence="1">
    <location>
        <begin position="19"/>
        <end position="505"/>
    </location>
</feature>
<dbReference type="SUPFAM" id="SSF53474">
    <property type="entry name" value="alpha/beta-Hydrolases"/>
    <property type="match status" value="1"/>
</dbReference>
<dbReference type="AlphaFoldDB" id="A0AAV9JU86"/>
<proteinExistence type="predicted"/>
<sequence length="505" mass="53586">MMMKTIIHALALPALAFAFPPFHHGAPSASDGLTVSTTSGQVHGKVDPALPNVHQFLGIPYAAPPVGSLRWTAPQLLDQPGAQIEATELPVSCPQYVTNQGNSLYVRDVLEFNLQGLNQTGATSEDCLTVSVWAPANATAAKDHWSLSTAKSSGLPVLIFIYGGGFSTGGVDVPYQIPAQWVNRTGDHIVVSFNYRVNIFGFPNAAGLGEQNFGLLDQRAVVEWCQKNIAAFGGDPDHPIVSGLIMDSGTAESPITTDDTTRSNFTFVANNVGCSDLASEPAQQLACMRNVSAAKLEDFFATYQESGATPALGFTPIVDGSVVFANYTERALAGQQAKIPAIIGTNAQDGVPFVAYQPTGPANQTLVLEALLTIFFCPTTETIRLRQKTGRLTYRYLYAGNFTNISPQPWMGAYHSSELPMLMGTHPDFRGPSTALEYATSHAFQDAYVAFASDPVGGLASQDWSPYTQIGADNVREFGAGVAVQDTSIGSIEALCSGPAPAAPL</sequence>
<evidence type="ECO:0000313" key="3">
    <source>
        <dbReference type="EMBL" id="KAK4549098.1"/>
    </source>
</evidence>
<gene>
    <name evidence="3" type="ORF">LTR36_007554</name>
</gene>
<accession>A0AAV9JU86</accession>
<protein>
    <recommendedName>
        <fullName evidence="2">Carboxylesterase type B domain-containing protein</fullName>
    </recommendedName>
</protein>
<organism evidence="3 4">
    <name type="scientific">Oleoguttula mirabilis</name>
    <dbReference type="NCBI Taxonomy" id="1507867"/>
    <lineage>
        <taxon>Eukaryota</taxon>
        <taxon>Fungi</taxon>
        <taxon>Dikarya</taxon>
        <taxon>Ascomycota</taxon>
        <taxon>Pezizomycotina</taxon>
        <taxon>Dothideomycetes</taxon>
        <taxon>Dothideomycetidae</taxon>
        <taxon>Mycosphaerellales</taxon>
        <taxon>Teratosphaeriaceae</taxon>
        <taxon>Oleoguttula</taxon>
    </lineage>
</organism>
<evidence type="ECO:0000256" key="1">
    <source>
        <dbReference type="SAM" id="SignalP"/>
    </source>
</evidence>
<name>A0AAV9JU86_9PEZI</name>
<evidence type="ECO:0000313" key="4">
    <source>
        <dbReference type="Proteomes" id="UP001324427"/>
    </source>
</evidence>
<dbReference type="InterPro" id="IPR002018">
    <property type="entry name" value="CarbesteraseB"/>
</dbReference>
<feature type="domain" description="Carboxylesterase type B" evidence="2">
    <location>
        <begin position="34"/>
        <end position="238"/>
    </location>
</feature>
<reference evidence="3 4" key="1">
    <citation type="submission" date="2021-11" db="EMBL/GenBank/DDBJ databases">
        <title>Black yeast isolated from Biological Soil Crust.</title>
        <authorList>
            <person name="Kurbessoian T."/>
        </authorList>
    </citation>
    <scope>NUCLEOTIDE SEQUENCE [LARGE SCALE GENOMIC DNA]</scope>
    <source>
        <strain evidence="3 4">CCFEE 5522</strain>
    </source>
</reference>
<dbReference type="InterPro" id="IPR019819">
    <property type="entry name" value="Carboxylesterase_B_CS"/>
</dbReference>
<dbReference type="PANTHER" id="PTHR11559">
    <property type="entry name" value="CARBOXYLESTERASE"/>
    <property type="match status" value="1"/>
</dbReference>
<feature type="domain" description="Carboxylesterase type B" evidence="2">
    <location>
        <begin position="242"/>
        <end position="360"/>
    </location>
</feature>
<dbReference type="InterPro" id="IPR029058">
    <property type="entry name" value="AB_hydrolase_fold"/>
</dbReference>
<comment type="caution">
    <text evidence="3">The sequence shown here is derived from an EMBL/GenBank/DDBJ whole genome shotgun (WGS) entry which is preliminary data.</text>
</comment>
<dbReference type="EMBL" id="JAVFHQ010000005">
    <property type="protein sequence ID" value="KAK4549098.1"/>
    <property type="molecule type" value="Genomic_DNA"/>
</dbReference>
<dbReference type="PROSITE" id="PS00941">
    <property type="entry name" value="CARBOXYLESTERASE_B_2"/>
    <property type="match status" value="1"/>
</dbReference>
<dbReference type="InterPro" id="IPR050309">
    <property type="entry name" value="Type-B_Carboxylest/Lipase"/>
</dbReference>
<keyword evidence="4" id="KW-1185">Reference proteome</keyword>
<dbReference type="Proteomes" id="UP001324427">
    <property type="component" value="Unassembled WGS sequence"/>
</dbReference>
<dbReference type="Pfam" id="PF00135">
    <property type="entry name" value="COesterase"/>
    <property type="match status" value="2"/>
</dbReference>
<evidence type="ECO:0000259" key="2">
    <source>
        <dbReference type="Pfam" id="PF00135"/>
    </source>
</evidence>
<feature type="signal peptide" evidence="1">
    <location>
        <begin position="1"/>
        <end position="18"/>
    </location>
</feature>